<gene>
    <name evidence="3" type="ORF">CTRG_04940</name>
</gene>
<dbReference type="Proteomes" id="UP000002037">
    <property type="component" value="Unassembled WGS sequence"/>
</dbReference>
<keyword evidence="2" id="KW-0812">Transmembrane</keyword>
<dbReference type="EMBL" id="GG692401">
    <property type="protein sequence ID" value="EER31210.1"/>
    <property type="molecule type" value="Genomic_DNA"/>
</dbReference>
<keyword evidence="4" id="KW-1185">Reference proteome</keyword>
<dbReference type="HOGENOM" id="CLU_1992336_0_0_1"/>
<accession>C5MFU7</accession>
<dbReference type="RefSeq" id="XP_002550642.1">
    <property type="nucleotide sequence ID" value="XM_002550596.1"/>
</dbReference>
<dbReference type="AlphaFoldDB" id="C5MFU7"/>
<evidence type="ECO:0000256" key="1">
    <source>
        <dbReference type="SAM" id="MobiDB-lite"/>
    </source>
</evidence>
<organism evidence="3 4">
    <name type="scientific">Candida tropicalis (strain ATCC MYA-3404 / T1)</name>
    <name type="common">Yeast</name>
    <dbReference type="NCBI Taxonomy" id="294747"/>
    <lineage>
        <taxon>Eukaryota</taxon>
        <taxon>Fungi</taxon>
        <taxon>Dikarya</taxon>
        <taxon>Ascomycota</taxon>
        <taxon>Saccharomycotina</taxon>
        <taxon>Pichiomycetes</taxon>
        <taxon>Debaryomycetaceae</taxon>
        <taxon>Candida/Lodderomyces clade</taxon>
        <taxon>Candida</taxon>
    </lineage>
</organism>
<evidence type="ECO:0000256" key="2">
    <source>
        <dbReference type="SAM" id="Phobius"/>
    </source>
</evidence>
<dbReference type="VEuPathDB" id="FungiDB:CTRG_04940"/>
<evidence type="ECO:0000313" key="3">
    <source>
        <dbReference type="EMBL" id="EER31210.1"/>
    </source>
</evidence>
<proteinExistence type="predicted"/>
<dbReference type="GeneID" id="8299013"/>
<feature type="transmembrane region" description="Helical" evidence="2">
    <location>
        <begin position="53"/>
        <end position="75"/>
    </location>
</feature>
<sequence length="125" mass="14631">MIQKIISDPNMKEEYSKKRKRGGNPLRDIYIEVFYNAQNIIHSSLHHYQESNYSYSLVSFFFSLSLFIVLCNALYVVSSNSICDRCARKQYKHSISYIYIITRDSNYCQSFAQISLVDSSVRISK</sequence>
<keyword evidence="2" id="KW-1133">Transmembrane helix</keyword>
<reference evidence="3 4" key="1">
    <citation type="journal article" date="2009" name="Nature">
        <title>Evolution of pathogenicity and sexual reproduction in eight Candida genomes.</title>
        <authorList>
            <person name="Butler G."/>
            <person name="Rasmussen M.D."/>
            <person name="Lin M.F."/>
            <person name="Santos M.A."/>
            <person name="Sakthikumar S."/>
            <person name="Munro C.A."/>
            <person name="Rheinbay E."/>
            <person name="Grabherr M."/>
            <person name="Forche A."/>
            <person name="Reedy J.L."/>
            <person name="Agrafioti I."/>
            <person name="Arnaud M.B."/>
            <person name="Bates S."/>
            <person name="Brown A.J."/>
            <person name="Brunke S."/>
            <person name="Costanzo M.C."/>
            <person name="Fitzpatrick D.A."/>
            <person name="de Groot P.W."/>
            <person name="Harris D."/>
            <person name="Hoyer L.L."/>
            <person name="Hube B."/>
            <person name="Klis F.M."/>
            <person name="Kodira C."/>
            <person name="Lennard N."/>
            <person name="Logue M.E."/>
            <person name="Martin R."/>
            <person name="Neiman A.M."/>
            <person name="Nikolaou E."/>
            <person name="Quail M.A."/>
            <person name="Quinn J."/>
            <person name="Santos M.C."/>
            <person name="Schmitzberger F.F."/>
            <person name="Sherlock G."/>
            <person name="Shah P."/>
            <person name="Silverstein K.A."/>
            <person name="Skrzypek M.S."/>
            <person name="Soll D."/>
            <person name="Staggs R."/>
            <person name="Stansfield I."/>
            <person name="Stumpf M.P."/>
            <person name="Sudbery P.E."/>
            <person name="Srikantha T."/>
            <person name="Zeng Q."/>
            <person name="Berman J."/>
            <person name="Berriman M."/>
            <person name="Heitman J."/>
            <person name="Gow N.A."/>
            <person name="Lorenz M.C."/>
            <person name="Birren B.W."/>
            <person name="Kellis M."/>
            <person name="Cuomo C.A."/>
        </authorList>
    </citation>
    <scope>NUCLEOTIDE SEQUENCE [LARGE SCALE GENOMIC DNA]</scope>
    <source>
        <strain evidence="4">ATCC MYA-3404 / T1</strain>
    </source>
</reference>
<keyword evidence="2" id="KW-0472">Membrane</keyword>
<evidence type="ECO:0000313" key="4">
    <source>
        <dbReference type="Proteomes" id="UP000002037"/>
    </source>
</evidence>
<dbReference type="KEGG" id="ctp:CTRG_04940"/>
<name>C5MFU7_CANTT</name>
<feature type="region of interest" description="Disordered" evidence="1">
    <location>
        <begin position="1"/>
        <end position="21"/>
    </location>
</feature>
<protein>
    <submittedName>
        <fullName evidence="3">Uncharacterized protein</fullName>
    </submittedName>
</protein>